<dbReference type="Proteomes" id="UP001153269">
    <property type="component" value="Unassembled WGS sequence"/>
</dbReference>
<dbReference type="AlphaFoldDB" id="A0A9N7UFD8"/>
<protein>
    <submittedName>
        <fullName evidence="1">Uncharacterized protein</fullName>
    </submittedName>
</protein>
<gene>
    <name evidence="1" type="ORF">PLEPLA_LOCUS17181</name>
</gene>
<accession>A0A9N7UFD8</accession>
<evidence type="ECO:0000313" key="1">
    <source>
        <dbReference type="EMBL" id="CAB1429206.1"/>
    </source>
</evidence>
<name>A0A9N7UFD8_PLEPL</name>
<sequence>MHQIIKRRAPSGDAPGIRDRPVKKFHCCILQPGSHLFSSLHEYPLSLFNLIVIDSPCVVFAAGPPPSAAPERCRKTRGFDEPQCIFIGFRSALTRRRRRQTVFGSRRASDHIVNVDPAETRAEQL</sequence>
<keyword evidence="2" id="KW-1185">Reference proteome</keyword>
<proteinExistence type="predicted"/>
<reference evidence="1" key="1">
    <citation type="submission" date="2020-03" db="EMBL/GenBank/DDBJ databases">
        <authorList>
            <person name="Weist P."/>
        </authorList>
    </citation>
    <scope>NUCLEOTIDE SEQUENCE</scope>
</reference>
<comment type="caution">
    <text evidence="1">The sequence shown here is derived from an EMBL/GenBank/DDBJ whole genome shotgun (WGS) entry which is preliminary data.</text>
</comment>
<organism evidence="1 2">
    <name type="scientific">Pleuronectes platessa</name>
    <name type="common">European plaice</name>
    <dbReference type="NCBI Taxonomy" id="8262"/>
    <lineage>
        <taxon>Eukaryota</taxon>
        <taxon>Metazoa</taxon>
        <taxon>Chordata</taxon>
        <taxon>Craniata</taxon>
        <taxon>Vertebrata</taxon>
        <taxon>Euteleostomi</taxon>
        <taxon>Actinopterygii</taxon>
        <taxon>Neopterygii</taxon>
        <taxon>Teleostei</taxon>
        <taxon>Neoteleostei</taxon>
        <taxon>Acanthomorphata</taxon>
        <taxon>Carangaria</taxon>
        <taxon>Pleuronectiformes</taxon>
        <taxon>Pleuronectoidei</taxon>
        <taxon>Pleuronectidae</taxon>
        <taxon>Pleuronectes</taxon>
    </lineage>
</organism>
<evidence type="ECO:0000313" key="2">
    <source>
        <dbReference type="Proteomes" id="UP001153269"/>
    </source>
</evidence>
<dbReference type="EMBL" id="CADEAL010001113">
    <property type="protein sequence ID" value="CAB1429206.1"/>
    <property type="molecule type" value="Genomic_DNA"/>
</dbReference>